<dbReference type="EMBL" id="QWDR01000002">
    <property type="protein sequence ID" value="RJY29799.1"/>
    <property type="molecule type" value="Genomic_DNA"/>
</dbReference>
<proteinExistence type="predicted"/>
<dbReference type="SUPFAM" id="SSF56784">
    <property type="entry name" value="HAD-like"/>
    <property type="match status" value="1"/>
</dbReference>
<dbReference type="RefSeq" id="WP_011213457.1">
    <property type="nucleotide sequence ID" value="NZ_CP021281.1"/>
</dbReference>
<dbReference type="Proteomes" id="UP000277145">
    <property type="component" value="Unassembled WGS sequence"/>
</dbReference>
<dbReference type="GO" id="GO:0031267">
    <property type="term" value="F:small GTPase binding"/>
    <property type="evidence" value="ECO:0007669"/>
    <property type="project" value="InterPro"/>
</dbReference>
<protein>
    <recommendedName>
        <fullName evidence="1">DrrA phosphatidylinositol 4-phosphate binding domain-containing protein</fullName>
    </recommendedName>
</protein>
<dbReference type="InterPro" id="IPR023214">
    <property type="entry name" value="HAD_sf"/>
</dbReference>
<dbReference type="AlphaFoldDB" id="A0A3A6UMG6"/>
<reference evidence="2 3" key="1">
    <citation type="submission" date="2018-08" db="EMBL/GenBank/DDBJ databases">
        <title>Genome Sequences of Legionella pneumophila subsp. pneumophila Isolates, Recovered from a Drinking Water System in a Large Builging.</title>
        <authorList>
            <person name="Gomez-Alvarez V."/>
            <person name="Boczek L."/>
            <person name="King D."/>
            <person name="Pemberton A."/>
            <person name="Pfaller S."/>
            <person name="Rodgers M."/>
            <person name="Santodomingo J."/>
            <person name="Revetta R."/>
        </authorList>
    </citation>
    <scope>NUCLEOTIDE SEQUENCE [LARGE SCALE GENOMIC DNA]</scope>
    <source>
        <strain evidence="2 3">L01C.1</strain>
    </source>
</reference>
<gene>
    <name evidence="2" type="ORF">D1H98_12285</name>
</gene>
<dbReference type="InterPro" id="IPR028057">
    <property type="entry name" value="DrrA_P4M"/>
</dbReference>
<sequence length="322" mass="36859">MITSVSFGEISKRNEGRVKNIVYLDFDGTITGAHGREVISSPLCEALSNKATFDERMRYKNEYDASDNKVKITENAKKFLQNVNKLHPQVKIVIISRNHENYIKALLEFENIDHRNITIYPRGAGNTIGPGEDKYKAVVSHEKKPECLPGFRLICDDDEIDGEEMYNGLKHTGRSQLVKYHNEKPGQFKWGEYFKEILTNCDIAVKEYLNGKIGSRFHLFTAKVDEKTGDQSFKDRYSQVKGDILKRAIINNLKNDIEKIDNLDDLKDFIKKFKESSEYMTLSKAQGLFTKVTGIQTDSQRAVEEIFSKALKDLQSPKLAMK</sequence>
<dbReference type="InterPro" id="IPR038346">
    <property type="entry name" value="DrrA_PI4P-bd_sf"/>
</dbReference>
<dbReference type="Gene3D" id="3.40.50.1000">
    <property type="entry name" value="HAD superfamily/HAD-like"/>
    <property type="match status" value="1"/>
</dbReference>
<dbReference type="GO" id="GO:0044161">
    <property type="term" value="C:host cell cytoplasmic vesicle"/>
    <property type="evidence" value="ECO:0007669"/>
    <property type="project" value="InterPro"/>
</dbReference>
<name>A0A3A6UMG6_LEGPN</name>
<comment type="caution">
    <text evidence="2">The sequence shown here is derived from an EMBL/GenBank/DDBJ whole genome shotgun (WGS) entry which is preliminary data.</text>
</comment>
<evidence type="ECO:0000313" key="3">
    <source>
        <dbReference type="Proteomes" id="UP000277145"/>
    </source>
</evidence>
<accession>A0A3A6UMG6</accession>
<dbReference type="Pfam" id="PF14860">
    <property type="entry name" value="DrrA_P4M"/>
    <property type="match status" value="1"/>
</dbReference>
<dbReference type="InterPro" id="IPR036412">
    <property type="entry name" value="HAD-like_sf"/>
</dbReference>
<feature type="domain" description="DrrA phosphatidylinositol 4-phosphate binding" evidence="1">
    <location>
        <begin position="215"/>
        <end position="317"/>
    </location>
</feature>
<evidence type="ECO:0000313" key="2">
    <source>
        <dbReference type="EMBL" id="RJY29799.1"/>
    </source>
</evidence>
<organism evidence="2 3">
    <name type="scientific">Legionella pneumophila subsp. pneumophila</name>
    <dbReference type="NCBI Taxonomy" id="91891"/>
    <lineage>
        <taxon>Bacteria</taxon>
        <taxon>Pseudomonadati</taxon>
        <taxon>Pseudomonadota</taxon>
        <taxon>Gammaproteobacteria</taxon>
        <taxon>Legionellales</taxon>
        <taxon>Legionellaceae</taxon>
        <taxon>Legionella</taxon>
    </lineage>
</organism>
<evidence type="ECO:0000259" key="1">
    <source>
        <dbReference type="Pfam" id="PF14860"/>
    </source>
</evidence>
<dbReference type="Gene3D" id="1.20.1280.280">
    <property type="match status" value="1"/>
</dbReference>